<reference evidence="13 14" key="1">
    <citation type="submission" date="2016-10" db="EMBL/GenBank/DDBJ databases">
        <authorList>
            <person name="de Groot N.N."/>
        </authorList>
    </citation>
    <scope>NUCLEOTIDE SEQUENCE [LARGE SCALE GENOMIC DNA]</scope>
    <source>
        <strain evidence="13 14">DSM 45610</strain>
    </source>
</reference>
<gene>
    <name evidence="13" type="ORF">SAMN05444487_102189</name>
</gene>
<comment type="similarity">
    <text evidence="2">Belongs to the trans-sulfuration enzymes family. L-methionine gamma-lyase subfamily.</text>
</comment>
<keyword evidence="14" id="KW-1185">Reference proteome</keyword>
<comment type="catalytic activity">
    <reaction evidence="9">
        <text>L-homocysteine + H2O = 2-oxobutanoate + hydrogen sulfide + NH4(+) + H(+)</text>
        <dbReference type="Rhea" id="RHEA:14501"/>
        <dbReference type="ChEBI" id="CHEBI:15377"/>
        <dbReference type="ChEBI" id="CHEBI:15378"/>
        <dbReference type="ChEBI" id="CHEBI:16763"/>
        <dbReference type="ChEBI" id="CHEBI:28938"/>
        <dbReference type="ChEBI" id="CHEBI:29919"/>
        <dbReference type="ChEBI" id="CHEBI:58199"/>
        <dbReference type="EC" id="4.4.1.2"/>
    </reaction>
    <physiologicalReaction direction="left-to-right" evidence="9">
        <dbReference type="Rhea" id="RHEA:14502"/>
    </physiologicalReaction>
</comment>
<dbReference type="InterPro" id="IPR015424">
    <property type="entry name" value="PyrdxlP-dep_Trfase"/>
</dbReference>
<comment type="cofactor">
    <cofactor evidence="1 12">
        <name>pyridoxal 5'-phosphate</name>
        <dbReference type="ChEBI" id="CHEBI:597326"/>
    </cofactor>
</comment>
<dbReference type="Gene3D" id="3.40.640.10">
    <property type="entry name" value="Type I PLP-dependent aspartate aminotransferase-like (Major domain)"/>
    <property type="match status" value="1"/>
</dbReference>
<dbReference type="InterPro" id="IPR015421">
    <property type="entry name" value="PyrdxlP-dep_Trfase_major"/>
</dbReference>
<evidence type="ECO:0000256" key="8">
    <source>
        <dbReference type="ARBA" id="ARBA00047199"/>
    </source>
</evidence>
<evidence type="ECO:0000256" key="6">
    <source>
        <dbReference type="ARBA" id="ARBA00023239"/>
    </source>
</evidence>
<organism evidence="13 14">
    <name type="scientific">Marininema mesophilum</name>
    <dbReference type="NCBI Taxonomy" id="1048340"/>
    <lineage>
        <taxon>Bacteria</taxon>
        <taxon>Bacillati</taxon>
        <taxon>Bacillota</taxon>
        <taxon>Bacilli</taxon>
        <taxon>Bacillales</taxon>
        <taxon>Thermoactinomycetaceae</taxon>
        <taxon>Marininema</taxon>
    </lineage>
</organism>
<dbReference type="CDD" id="cd00614">
    <property type="entry name" value="CGS_like"/>
    <property type="match status" value="1"/>
</dbReference>
<evidence type="ECO:0000256" key="2">
    <source>
        <dbReference type="ARBA" id="ARBA00008667"/>
    </source>
</evidence>
<dbReference type="InterPro" id="IPR006237">
    <property type="entry name" value="L-Met_gamma_lys"/>
</dbReference>
<evidence type="ECO:0000256" key="9">
    <source>
        <dbReference type="ARBA" id="ARBA00048780"/>
    </source>
</evidence>
<name>A0A1H2SE78_9BACL</name>
<evidence type="ECO:0000256" key="4">
    <source>
        <dbReference type="ARBA" id="ARBA00019040"/>
    </source>
</evidence>
<dbReference type="GO" id="GO:0030170">
    <property type="term" value="F:pyridoxal phosphate binding"/>
    <property type="evidence" value="ECO:0007669"/>
    <property type="project" value="InterPro"/>
</dbReference>
<dbReference type="InterPro" id="IPR054542">
    <property type="entry name" value="Cys_met_metab_PP"/>
</dbReference>
<dbReference type="EMBL" id="FNNQ01000002">
    <property type="protein sequence ID" value="SDW29946.1"/>
    <property type="molecule type" value="Genomic_DNA"/>
</dbReference>
<evidence type="ECO:0000313" key="14">
    <source>
        <dbReference type="Proteomes" id="UP000198534"/>
    </source>
</evidence>
<sequence>MEERKKFSTRLIHGGSEPCRETGSLIPPIYQTSTFVFENMEQGACRFSGEEEGYIYTRLGNPTLQQLEEVIADLEGAEAGLSFSSGMAAISGVLMGLVRSGDHILCGDGVYGCTYGLLGYLQDRFGVIPDYVDISDEDAIHQAIHPNTRVIFLETPINPTMKIADLHQISKIAKGKGAQVVVDNTFATPYGQRPIELGADFVIHSATKYIGGHGDVIAGLAVGRKEEIDFLRKSTLKDIGGVLSPFDAWLLLRGLKTLEVRMDRHRMNAMAVAEFLEGHPRVTRVFYPGLSSYPQRALAARQMDCFGGVISFHVTGGLEGARQVLDQVKLCHLTVSLGEVTTLIQHPATMTHSAIPEPERLRMGVTDDLIRISVGLEDVTDIIADLQSALEEVEG</sequence>
<evidence type="ECO:0000256" key="12">
    <source>
        <dbReference type="RuleBase" id="RU362118"/>
    </source>
</evidence>
<dbReference type="PIRSF" id="PIRSF001434">
    <property type="entry name" value="CGS"/>
    <property type="match status" value="1"/>
</dbReference>
<dbReference type="NCBIfam" id="TIGR01328">
    <property type="entry name" value="met_gam_lyase"/>
    <property type="match status" value="1"/>
</dbReference>
<dbReference type="GO" id="GO:0019346">
    <property type="term" value="P:transsulfuration"/>
    <property type="evidence" value="ECO:0007669"/>
    <property type="project" value="InterPro"/>
</dbReference>
<dbReference type="FunFam" id="3.40.640.10:FF:000046">
    <property type="entry name" value="Cystathionine gamma-lyase"/>
    <property type="match status" value="1"/>
</dbReference>
<evidence type="ECO:0000256" key="10">
    <source>
        <dbReference type="ARBA" id="ARBA00052699"/>
    </source>
</evidence>
<dbReference type="EC" id="4.4.1.11" evidence="3"/>
<accession>A0A1H2SE78</accession>
<dbReference type="Gene3D" id="3.90.1150.10">
    <property type="entry name" value="Aspartate Aminotransferase, domain 1"/>
    <property type="match status" value="1"/>
</dbReference>
<dbReference type="GO" id="GO:0005737">
    <property type="term" value="C:cytoplasm"/>
    <property type="evidence" value="ECO:0007669"/>
    <property type="project" value="TreeGrafter"/>
</dbReference>
<evidence type="ECO:0000256" key="5">
    <source>
        <dbReference type="ARBA" id="ARBA00022898"/>
    </source>
</evidence>
<evidence type="ECO:0000256" key="3">
    <source>
        <dbReference type="ARBA" id="ARBA00012222"/>
    </source>
</evidence>
<dbReference type="GO" id="GO:0047982">
    <property type="term" value="F:homocysteine desulfhydrase activity"/>
    <property type="evidence" value="ECO:0007669"/>
    <property type="project" value="UniProtKB-EC"/>
</dbReference>
<dbReference type="Proteomes" id="UP000198534">
    <property type="component" value="Unassembled WGS sequence"/>
</dbReference>
<evidence type="ECO:0000313" key="13">
    <source>
        <dbReference type="EMBL" id="SDW29946.1"/>
    </source>
</evidence>
<dbReference type="RefSeq" id="WP_091735971.1">
    <property type="nucleotide sequence ID" value="NZ_FNNQ01000002.1"/>
</dbReference>
<feature type="modified residue" description="N6-(pyridoxal phosphate)lysine" evidence="11">
    <location>
        <position position="208"/>
    </location>
</feature>
<evidence type="ECO:0000256" key="1">
    <source>
        <dbReference type="ARBA" id="ARBA00001933"/>
    </source>
</evidence>
<dbReference type="InterPro" id="IPR000277">
    <property type="entry name" value="Cys/Met-Metab_PyrdxlP-dep_enz"/>
</dbReference>
<dbReference type="FunFam" id="3.90.1150.10:FF:000033">
    <property type="entry name" value="Cystathionine gamma-synthase"/>
    <property type="match status" value="1"/>
</dbReference>
<dbReference type="PANTHER" id="PTHR11808:SF80">
    <property type="entry name" value="CYSTATHIONINE GAMMA-LYASE"/>
    <property type="match status" value="1"/>
</dbReference>
<proteinExistence type="inferred from homology"/>
<dbReference type="PANTHER" id="PTHR11808">
    <property type="entry name" value="TRANS-SULFURATION ENZYME FAMILY MEMBER"/>
    <property type="match status" value="1"/>
</dbReference>
<protein>
    <recommendedName>
        <fullName evidence="4">L-methionine gamma-lyase</fullName>
        <ecNumber evidence="3">4.4.1.11</ecNumber>
        <ecNumber evidence="7">4.4.1.2</ecNumber>
    </recommendedName>
    <alternativeName>
        <fullName evidence="8">Homocysteine desulfhydrase</fullName>
    </alternativeName>
</protein>
<keyword evidence="6 13" id="KW-0456">Lyase</keyword>
<evidence type="ECO:0000256" key="7">
    <source>
        <dbReference type="ARBA" id="ARBA00047175"/>
    </source>
</evidence>
<dbReference type="GO" id="GO:0018826">
    <property type="term" value="F:methionine gamma-lyase activity"/>
    <property type="evidence" value="ECO:0007669"/>
    <property type="project" value="UniProtKB-EC"/>
</dbReference>
<dbReference type="Pfam" id="PF01053">
    <property type="entry name" value="Cys_Met_Meta_PP"/>
    <property type="match status" value="1"/>
</dbReference>
<dbReference type="AlphaFoldDB" id="A0A1H2SE78"/>
<dbReference type="InterPro" id="IPR015422">
    <property type="entry name" value="PyrdxlP-dep_Trfase_small"/>
</dbReference>
<dbReference type="GO" id="GO:0009086">
    <property type="term" value="P:methionine biosynthetic process"/>
    <property type="evidence" value="ECO:0007669"/>
    <property type="project" value="UniProtKB-ARBA"/>
</dbReference>
<dbReference type="SUPFAM" id="SSF53383">
    <property type="entry name" value="PLP-dependent transferases"/>
    <property type="match status" value="1"/>
</dbReference>
<dbReference type="PROSITE" id="PS00868">
    <property type="entry name" value="CYS_MET_METAB_PP"/>
    <property type="match status" value="1"/>
</dbReference>
<dbReference type="EC" id="4.4.1.2" evidence="7"/>
<dbReference type="OrthoDB" id="9803887at2"/>
<evidence type="ECO:0000256" key="11">
    <source>
        <dbReference type="PIRSR" id="PIRSR001434-2"/>
    </source>
</evidence>
<dbReference type="STRING" id="1048340.SAMN05444487_102189"/>
<keyword evidence="5 11" id="KW-0663">Pyridoxal phosphate</keyword>
<comment type="catalytic activity">
    <reaction evidence="10">
        <text>L-methionine + H2O = methanethiol + 2-oxobutanoate + NH4(+)</text>
        <dbReference type="Rhea" id="RHEA:23800"/>
        <dbReference type="ChEBI" id="CHEBI:15377"/>
        <dbReference type="ChEBI" id="CHEBI:16007"/>
        <dbReference type="ChEBI" id="CHEBI:16763"/>
        <dbReference type="ChEBI" id="CHEBI:28938"/>
        <dbReference type="ChEBI" id="CHEBI:57844"/>
        <dbReference type="EC" id="4.4.1.11"/>
    </reaction>
    <physiologicalReaction direction="left-to-right" evidence="10">
        <dbReference type="Rhea" id="RHEA:23801"/>
    </physiologicalReaction>
</comment>